<dbReference type="EMBL" id="LBZM01000021">
    <property type="protein sequence ID" value="KKR71701.1"/>
    <property type="molecule type" value="Genomic_DNA"/>
</dbReference>
<name>A0A0G0TA86_9BACT</name>
<evidence type="ECO:0000259" key="2">
    <source>
        <dbReference type="PROSITE" id="PS50911"/>
    </source>
</evidence>
<comment type="caution">
    <text evidence="3">The sequence shown here is derived from an EMBL/GenBank/DDBJ whole genome shotgun (WGS) entry which is preliminary data.</text>
</comment>
<dbReference type="PROSITE" id="PS50911">
    <property type="entry name" value="CHAP"/>
    <property type="match status" value="1"/>
</dbReference>
<gene>
    <name evidence="3" type="ORF">UU14_C0021G0009</name>
</gene>
<evidence type="ECO:0000256" key="1">
    <source>
        <dbReference type="SAM" id="Coils"/>
    </source>
</evidence>
<proteinExistence type="predicted"/>
<evidence type="ECO:0000313" key="3">
    <source>
        <dbReference type="EMBL" id="KKR71701.1"/>
    </source>
</evidence>
<feature type="domain" description="Peptidase C51" evidence="2">
    <location>
        <begin position="452"/>
        <end position="579"/>
    </location>
</feature>
<protein>
    <recommendedName>
        <fullName evidence="2">Peptidase C51 domain-containing protein</fullName>
    </recommendedName>
</protein>
<sequence>MFRKLALGILTLIVVSIVIPSTLLAQKSASDILEKTKDDLTPESVAQQNEQDTNSFIKLICDTITIPLICPAVPVHNIYAPESQTIKENEQNTQDQIDELKRIDEELTRLSDELESGDIAGTSSAQVLSGSTSVSLIDRIKNIFGTRKPIAGHTLPQARQLQSNTNETKVQEVATNLLPEALQQKTSGLTSTPGLTPGPTGGVTNPNVTGSLRELIMQVASVFGVPWQVLEATLHIEGEHVFGLSSDEIIQYQEPNAQVPTNCNPNVCSAAGPMQFTTGYDNLGTPRCTACGLATCPNAWSSYQNAVTEKVNDGRMPNVCNLKDSLYAAAKKLKNDSGTGTSETTWNKTAVTKAAQAYYGSCTPCNVAKSGTGAYYACQRLGKTYCDYVWDYYQGTPDEVVEPTIPAGSTGGGSIAQAYPLVTSIRSVCKYGGTPGRVHRLNVQANNNCLNSVIPQLTSNAKNDLVYSANEYINLQCVGLVVGMKWQFDNHDLTGGGHAIDYASNVPPEYRFVRKGNGFPRVHDLLIWDMGNEYGHIAYVIEVNDASSVEVMEANWDSAGVVNSRVVYLSDPKVYGWITRL</sequence>
<dbReference type="AlphaFoldDB" id="A0A0G0TA86"/>
<reference evidence="3 4" key="1">
    <citation type="journal article" date="2015" name="Nature">
        <title>rRNA introns, odd ribosomes, and small enigmatic genomes across a large radiation of phyla.</title>
        <authorList>
            <person name="Brown C.T."/>
            <person name="Hug L.A."/>
            <person name="Thomas B.C."/>
            <person name="Sharon I."/>
            <person name="Castelle C.J."/>
            <person name="Singh A."/>
            <person name="Wilkins M.J."/>
            <person name="Williams K.H."/>
            <person name="Banfield J.F."/>
        </authorList>
    </citation>
    <scope>NUCLEOTIDE SEQUENCE [LARGE SCALE GENOMIC DNA]</scope>
</reference>
<accession>A0A0G0TA86</accession>
<dbReference type="InterPro" id="IPR038765">
    <property type="entry name" value="Papain-like_cys_pep_sf"/>
</dbReference>
<dbReference type="SUPFAM" id="SSF54001">
    <property type="entry name" value="Cysteine proteinases"/>
    <property type="match status" value="1"/>
</dbReference>
<dbReference type="InterPro" id="IPR007921">
    <property type="entry name" value="CHAP_dom"/>
</dbReference>
<evidence type="ECO:0000313" key="4">
    <source>
        <dbReference type="Proteomes" id="UP000034664"/>
    </source>
</evidence>
<feature type="coiled-coil region" evidence="1">
    <location>
        <begin position="83"/>
        <end position="113"/>
    </location>
</feature>
<dbReference type="Pfam" id="PF05257">
    <property type="entry name" value="CHAP"/>
    <property type="match status" value="1"/>
</dbReference>
<dbReference type="Proteomes" id="UP000034664">
    <property type="component" value="Unassembled WGS sequence"/>
</dbReference>
<keyword evidence="1" id="KW-0175">Coiled coil</keyword>
<dbReference type="Gene3D" id="3.90.1720.10">
    <property type="entry name" value="endopeptidase domain like (from Nostoc punctiforme)"/>
    <property type="match status" value="1"/>
</dbReference>
<organism evidence="3 4">
    <name type="scientific">Candidatus Roizmanbacteria bacterium GW2011_GWB1_40_7</name>
    <dbReference type="NCBI Taxonomy" id="1618482"/>
    <lineage>
        <taxon>Bacteria</taxon>
        <taxon>Candidatus Roizmaniibacteriota</taxon>
    </lineage>
</organism>